<dbReference type="AlphaFoldDB" id="A0A937XBB0"/>
<dbReference type="Proteomes" id="UP000748308">
    <property type="component" value="Unassembled WGS sequence"/>
</dbReference>
<comment type="caution">
    <text evidence="2">The sequence shown here is derived from an EMBL/GenBank/DDBJ whole genome shotgun (WGS) entry which is preliminary data.</text>
</comment>
<evidence type="ECO:0000313" key="3">
    <source>
        <dbReference type="Proteomes" id="UP000748308"/>
    </source>
</evidence>
<name>A0A937XBB0_UNCEI</name>
<dbReference type="EMBL" id="VGIY01000426">
    <property type="protein sequence ID" value="MBM3318640.1"/>
    <property type="molecule type" value="Genomic_DNA"/>
</dbReference>
<dbReference type="Gene3D" id="1.10.10.60">
    <property type="entry name" value="Homeodomain-like"/>
    <property type="match status" value="1"/>
</dbReference>
<feature type="region of interest" description="Disordered" evidence="1">
    <location>
        <begin position="119"/>
        <end position="139"/>
    </location>
</feature>
<evidence type="ECO:0000256" key="1">
    <source>
        <dbReference type="SAM" id="MobiDB-lite"/>
    </source>
</evidence>
<sequence length="180" mass="19543">MLTKVQRLARERAIIKELRGGELSYRKIAAKFGVSLPTVTAKARKAGIRRRPGARPAAKAAAPIQARAAATTVKARTRSTAIRARAASTALKAAATAARPKARSAAAKIRAGKAALRAHGRARRTGRPRRAAGAQRRTALGARRAERFQEQFRTLVMHHYPNISLARFDRLVKQIARAMA</sequence>
<gene>
    <name evidence="2" type="ORF">FJY75_12385</name>
</gene>
<evidence type="ECO:0000313" key="2">
    <source>
        <dbReference type="EMBL" id="MBM3318640.1"/>
    </source>
</evidence>
<feature type="compositionally biased region" description="Basic residues" evidence="1">
    <location>
        <begin position="119"/>
        <end position="130"/>
    </location>
</feature>
<accession>A0A937XBB0</accession>
<proteinExistence type="predicted"/>
<protein>
    <submittedName>
        <fullName evidence="2">Uncharacterized protein</fullName>
    </submittedName>
</protein>
<reference evidence="2" key="1">
    <citation type="submission" date="2019-03" db="EMBL/GenBank/DDBJ databases">
        <title>Lake Tanganyika Metagenome-Assembled Genomes (MAGs).</title>
        <authorList>
            <person name="Tran P."/>
        </authorList>
    </citation>
    <scope>NUCLEOTIDE SEQUENCE</scope>
    <source>
        <strain evidence="2">M_DeepCast_400m_m2_100</strain>
    </source>
</reference>
<organism evidence="2 3">
    <name type="scientific">Eiseniibacteriota bacterium</name>
    <dbReference type="NCBI Taxonomy" id="2212470"/>
    <lineage>
        <taxon>Bacteria</taxon>
        <taxon>Candidatus Eiseniibacteriota</taxon>
    </lineage>
</organism>